<evidence type="ECO:0000256" key="1">
    <source>
        <dbReference type="SAM" id="MobiDB-lite"/>
    </source>
</evidence>
<keyword evidence="3" id="KW-0269">Exonuclease</keyword>
<evidence type="ECO:0000259" key="2">
    <source>
        <dbReference type="Pfam" id="PF03372"/>
    </source>
</evidence>
<accession>A0A1U7D9N6</accession>
<dbReference type="Gene3D" id="3.60.10.10">
    <property type="entry name" value="Endonuclease/exonuclease/phosphatase"/>
    <property type="match status" value="1"/>
</dbReference>
<sequence>MRIASLNVQNLRLLPDTGGGHLHGARDRDEAASPSHDAADRRLTAQLIAATDADIVALQEVFDAESLDAFHDRCLAPLGRVYPHRLCLPGNDGRGLDVAVMARRRWDAAQSHAQLTPRDLGLDRPEGMPPDQPIFRRDCLELRFGALTLFVVHFKAPAPDPERARALRRLEAEAVVRLLPRGPDALWLVAGDLNDPEQGEERAIAPLEAAGVDLGLRLPEAARWTYYDPHRDRHQRPDRMIASPALAARFPEAVPEILRRGLGHEAGPGQGARLERVGLHRPHASDHAALVLDLPGL</sequence>
<dbReference type="GO" id="GO:0004527">
    <property type="term" value="F:exonuclease activity"/>
    <property type="evidence" value="ECO:0007669"/>
    <property type="project" value="UniProtKB-KW"/>
</dbReference>
<dbReference type="RefSeq" id="WP_076624585.1">
    <property type="nucleotide sequence ID" value="NZ_BMEW01000001.1"/>
</dbReference>
<dbReference type="KEGG" id="tpro:Ga0080559_TMP4047"/>
<gene>
    <name evidence="3" type="ORF">Ga0080559_TMP4047</name>
</gene>
<keyword evidence="3" id="KW-0540">Nuclease</keyword>
<dbReference type="SUPFAM" id="SSF56219">
    <property type="entry name" value="DNase I-like"/>
    <property type="match status" value="1"/>
</dbReference>
<evidence type="ECO:0000313" key="4">
    <source>
        <dbReference type="Proteomes" id="UP000186559"/>
    </source>
</evidence>
<dbReference type="EMBL" id="CP014796">
    <property type="protein sequence ID" value="APX24843.1"/>
    <property type="molecule type" value="Genomic_DNA"/>
</dbReference>
<dbReference type="STRING" id="1229727.Ga0080559_TMP4047"/>
<keyword evidence="3" id="KW-0255">Endonuclease</keyword>
<organism evidence="3 4">
    <name type="scientific">Salipiger profundus</name>
    <dbReference type="NCBI Taxonomy" id="1229727"/>
    <lineage>
        <taxon>Bacteria</taxon>
        <taxon>Pseudomonadati</taxon>
        <taxon>Pseudomonadota</taxon>
        <taxon>Alphaproteobacteria</taxon>
        <taxon>Rhodobacterales</taxon>
        <taxon>Roseobacteraceae</taxon>
        <taxon>Salipiger</taxon>
    </lineage>
</organism>
<dbReference type="InterPro" id="IPR005135">
    <property type="entry name" value="Endo/exonuclease/phosphatase"/>
</dbReference>
<dbReference type="InterPro" id="IPR036691">
    <property type="entry name" value="Endo/exonu/phosph_ase_sf"/>
</dbReference>
<dbReference type="Proteomes" id="UP000186559">
    <property type="component" value="Chromosome"/>
</dbReference>
<evidence type="ECO:0000313" key="3">
    <source>
        <dbReference type="EMBL" id="APX24843.1"/>
    </source>
</evidence>
<keyword evidence="4" id="KW-1185">Reference proteome</keyword>
<dbReference type="AlphaFoldDB" id="A0A1U7D9N6"/>
<reference evidence="3 4" key="1">
    <citation type="submission" date="2016-03" db="EMBL/GenBank/DDBJ databases">
        <title>Deep-sea bacteria in the southern Pacific.</title>
        <authorList>
            <person name="Tang K."/>
        </authorList>
    </citation>
    <scope>NUCLEOTIDE SEQUENCE [LARGE SCALE GENOMIC DNA]</scope>
    <source>
        <strain evidence="3 4">JLT2016</strain>
    </source>
</reference>
<feature type="compositionally biased region" description="Basic and acidic residues" evidence="1">
    <location>
        <begin position="24"/>
        <end position="37"/>
    </location>
</feature>
<dbReference type="GO" id="GO:0004519">
    <property type="term" value="F:endonuclease activity"/>
    <property type="evidence" value="ECO:0007669"/>
    <property type="project" value="UniProtKB-KW"/>
</dbReference>
<feature type="domain" description="Endonuclease/exonuclease/phosphatase" evidence="2">
    <location>
        <begin position="5"/>
        <end position="287"/>
    </location>
</feature>
<name>A0A1U7D9N6_9RHOB</name>
<keyword evidence="3" id="KW-0378">Hydrolase</keyword>
<proteinExistence type="predicted"/>
<dbReference type="Pfam" id="PF03372">
    <property type="entry name" value="Exo_endo_phos"/>
    <property type="match status" value="1"/>
</dbReference>
<feature type="region of interest" description="Disordered" evidence="1">
    <location>
        <begin position="17"/>
        <end position="37"/>
    </location>
</feature>
<protein>
    <submittedName>
        <fullName evidence="3">Endonuclease/exonuclease/phosphatase family protein</fullName>
    </submittedName>
</protein>
<dbReference type="OrthoDB" id="1398885at2"/>